<keyword evidence="2" id="KW-1185">Reference proteome</keyword>
<sequence>MQYPSVQGNRRPSPAPQEIEVGVEVVGSTRIRCLLDPDWGSVMCFRIAPGELSVYLGVVTGPGTSTPNLHLVSEHSWRFPTPEMREALRRTVLDLYRRWSENR</sequence>
<accession>A0ABP4SKD9</accession>
<evidence type="ECO:0000313" key="2">
    <source>
        <dbReference type="Proteomes" id="UP001499851"/>
    </source>
</evidence>
<dbReference type="RefSeq" id="WP_344485575.1">
    <property type="nucleotide sequence ID" value="NZ_BAAAQF010000006.1"/>
</dbReference>
<comment type="caution">
    <text evidence="1">The sequence shown here is derived from an EMBL/GenBank/DDBJ whole genome shotgun (WGS) entry which is preliminary data.</text>
</comment>
<proteinExistence type="predicted"/>
<organism evidence="1 2">
    <name type="scientific">Glycomyces endophyticus</name>
    <dbReference type="NCBI Taxonomy" id="480996"/>
    <lineage>
        <taxon>Bacteria</taxon>
        <taxon>Bacillati</taxon>
        <taxon>Actinomycetota</taxon>
        <taxon>Actinomycetes</taxon>
        <taxon>Glycomycetales</taxon>
        <taxon>Glycomycetaceae</taxon>
        <taxon>Glycomyces</taxon>
    </lineage>
</organism>
<name>A0ABP4SKD9_9ACTN</name>
<protein>
    <submittedName>
        <fullName evidence="1">Uncharacterized protein</fullName>
    </submittedName>
</protein>
<dbReference type="EMBL" id="BAAAQF010000006">
    <property type="protein sequence ID" value="GAA1674320.1"/>
    <property type="molecule type" value="Genomic_DNA"/>
</dbReference>
<evidence type="ECO:0000313" key="1">
    <source>
        <dbReference type="EMBL" id="GAA1674320.1"/>
    </source>
</evidence>
<gene>
    <name evidence="1" type="ORF">GCM10009830_20900</name>
</gene>
<dbReference type="Proteomes" id="UP001499851">
    <property type="component" value="Unassembled WGS sequence"/>
</dbReference>
<reference evidence="2" key="1">
    <citation type="journal article" date="2019" name="Int. J. Syst. Evol. Microbiol.">
        <title>The Global Catalogue of Microorganisms (GCM) 10K type strain sequencing project: providing services to taxonomists for standard genome sequencing and annotation.</title>
        <authorList>
            <consortium name="The Broad Institute Genomics Platform"/>
            <consortium name="The Broad Institute Genome Sequencing Center for Infectious Disease"/>
            <person name="Wu L."/>
            <person name="Ma J."/>
        </authorList>
    </citation>
    <scope>NUCLEOTIDE SEQUENCE [LARGE SCALE GENOMIC DNA]</scope>
    <source>
        <strain evidence="2">JCM 16001</strain>
    </source>
</reference>